<comment type="caution">
    <text evidence="2">The sequence shown here is derived from an EMBL/GenBank/DDBJ whole genome shotgun (WGS) entry which is preliminary data.</text>
</comment>
<sequence>MPKFKVTVADEAGHRLYDETIEATGPLEACAKAAADARTADVAESEENLGPMRLTTGDDGLPIGD</sequence>
<evidence type="ECO:0000313" key="3">
    <source>
        <dbReference type="Proteomes" id="UP000289411"/>
    </source>
</evidence>
<dbReference type="RefSeq" id="WP_129218012.1">
    <property type="nucleotide sequence ID" value="NZ_QYBC01000003.1"/>
</dbReference>
<dbReference type="AlphaFoldDB" id="A0A4Q2RF50"/>
<name>A0A4Q2RF50_9HYPH</name>
<dbReference type="EMBL" id="QYBC01000003">
    <property type="protein sequence ID" value="RYB06655.1"/>
    <property type="molecule type" value="Genomic_DNA"/>
</dbReference>
<proteinExistence type="predicted"/>
<evidence type="ECO:0000313" key="2">
    <source>
        <dbReference type="EMBL" id="RYB06655.1"/>
    </source>
</evidence>
<protein>
    <submittedName>
        <fullName evidence="2">Uncharacterized protein</fullName>
    </submittedName>
</protein>
<accession>A0A4Q2RF50</accession>
<organism evidence="2 3">
    <name type="scientific">Lichenibacterium ramalinae</name>
    <dbReference type="NCBI Taxonomy" id="2316527"/>
    <lineage>
        <taxon>Bacteria</taxon>
        <taxon>Pseudomonadati</taxon>
        <taxon>Pseudomonadota</taxon>
        <taxon>Alphaproteobacteria</taxon>
        <taxon>Hyphomicrobiales</taxon>
        <taxon>Lichenihabitantaceae</taxon>
        <taxon>Lichenibacterium</taxon>
    </lineage>
</organism>
<evidence type="ECO:0000256" key="1">
    <source>
        <dbReference type="SAM" id="MobiDB-lite"/>
    </source>
</evidence>
<reference evidence="2 3" key="2">
    <citation type="submission" date="2019-02" db="EMBL/GenBank/DDBJ databases">
        <title>'Lichenibacterium ramalinii' gen. nov. sp. nov., 'Lichenibacterium minor' gen. nov. sp. nov.</title>
        <authorList>
            <person name="Pankratov T."/>
        </authorList>
    </citation>
    <scope>NUCLEOTIDE SEQUENCE [LARGE SCALE GENOMIC DNA]</scope>
    <source>
        <strain evidence="2 3">RmlP001</strain>
    </source>
</reference>
<reference evidence="2 3" key="1">
    <citation type="submission" date="2018-09" db="EMBL/GenBank/DDBJ databases">
        <authorList>
            <person name="Grouzdev D.S."/>
            <person name="Krutkina M.S."/>
        </authorList>
    </citation>
    <scope>NUCLEOTIDE SEQUENCE [LARGE SCALE GENOMIC DNA]</scope>
    <source>
        <strain evidence="2 3">RmlP001</strain>
    </source>
</reference>
<feature type="region of interest" description="Disordered" evidence="1">
    <location>
        <begin position="42"/>
        <end position="65"/>
    </location>
</feature>
<gene>
    <name evidence="2" type="ORF">D3272_04795</name>
</gene>
<keyword evidence="3" id="KW-1185">Reference proteome</keyword>
<dbReference type="Proteomes" id="UP000289411">
    <property type="component" value="Unassembled WGS sequence"/>
</dbReference>